<protein>
    <submittedName>
        <fullName evidence="1">Uncharacterized protein</fullName>
    </submittedName>
</protein>
<dbReference type="HOGENOM" id="CLU_743256_0_0_9"/>
<dbReference type="KEGG" id="bif:N288_11430"/>
<keyword evidence="2" id="KW-1185">Reference proteome</keyword>
<evidence type="ECO:0000313" key="1">
    <source>
        <dbReference type="EMBL" id="AGX04195.1"/>
    </source>
</evidence>
<accession>U5L9X4</accession>
<dbReference type="AlphaFoldDB" id="U5L9X4"/>
<name>U5L9X4_9BACI</name>
<dbReference type="OrthoDB" id="2680078at2"/>
<reference evidence="1 2" key="1">
    <citation type="submission" date="2013-07" db="EMBL/GenBank/DDBJ databases">
        <title>Complete genome sequence of Bacillus infantis NRRL B-14911 that has potential to induce cardiac disease by antigenic mimicry.</title>
        <authorList>
            <person name="Massilamany C."/>
            <person name="Smith T.P.L."/>
            <person name="Loy J.D."/>
            <person name="Barletta R."/>
            <person name="Reddy J."/>
        </authorList>
    </citation>
    <scope>NUCLEOTIDE SEQUENCE [LARGE SCALE GENOMIC DNA]</scope>
    <source>
        <strain evidence="1 2">NRRL B-14911</strain>
    </source>
</reference>
<dbReference type="EMBL" id="CP006643">
    <property type="protein sequence ID" value="AGX04195.1"/>
    <property type="molecule type" value="Genomic_DNA"/>
</dbReference>
<dbReference type="PATRIC" id="fig|1367477.3.peg.2221"/>
<dbReference type="Proteomes" id="UP000017805">
    <property type="component" value="Chromosome"/>
</dbReference>
<gene>
    <name evidence="1" type="ORF">N288_11430</name>
</gene>
<evidence type="ECO:0000313" key="2">
    <source>
        <dbReference type="Proteomes" id="UP000017805"/>
    </source>
</evidence>
<dbReference type="STRING" id="1367477.N288_11430"/>
<organism evidence="1 2">
    <name type="scientific">Bacillus infantis NRRL B-14911</name>
    <dbReference type="NCBI Taxonomy" id="1367477"/>
    <lineage>
        <taxon>Bacteria</taxon>
        <taxon>Bacillati</taxon>
        <taxon>Bacillota</taxon>
        <taxon>Bacilli</taxon>
        <taxon>Bacillales</taxon>
        <taxon>Bacillaceae</taxon>
        <taxon>Bacillus</taxon>
    </lineage>
</organism>
<sequence>MKPHKRPQLTPNNVQEECIRVSKVYDWVFDAITTDTGITLPPDCEAAVALAVAEGRTPLDVTCCVPDVGGFFPLDPPDTDGNATCTVSSRIERRKIPVNGVMTDLAIVKVIFTIRPLVTIYDSTGAVICSFRPTISESRRLVVCAPEPFTSDNVFCRLISLNCETNFIETGIPDVGLQIMLDICFEIQVEADVKLEVLAKFCFPRPNDIVIPPGGVCPPFEWPEQCDFFPRDNCDCQAFVDTDPITGPVPIVFSPILFAEDLAAGTYTTELRAEICDNCQLTGSTLQWIVEDFVVPTGTGTLAVDQSFVFTAEEFNMPTCSTVLGITTLTVTGAGTIVFSDPSVTDRTALFTLTLVENIGTDLDAYSITLTDIAGAPLVTFAGAGTGFVPDEDLIIQDCVTFPNLLGGQPL</sequence>
<dbReference type="RefSeq" id="WP_022543812.1">
    <property type="nucleotide sequence ID" value="NC_022524.1"/>
</dbReference>
<proteinExistence type="predicted"/>